<name>A0A0B1P4K3_UNCNE</name>
<dbReference type="InterPro" id="IPR004821">
    <property type="entry name" value="Cyt_trans-like"/>
</dbReference>
<evidence type="ECO:0000256" key="1">
    <source>
        <dbReference type="ARBA" id="ARBA00001946"/>
    </source>
</evidence>
<comment type="pathway">
    <text evidence="3 17">Cofactor biosynthesis; NAD(+) biosynthesis; NAD(+) from nicotinamide D-ribonucleotide: step 1/1.</text>
</comment>
<dbReference type="UniPathway" id="UPA00253">
    <property type="reaction ID" value="UER00332"/>
</dbReference>
<dbReference type="GO" id="GO:0009435">
    <property type="term" value="P:NAD+ biosynthetic process"/>
    <property type="evidence" value="ECO:0007669"/>
    <property type="project" value="UniProtKB-UniPathway"/>
</dbReference>
<evidence type="ECO:0000313" key="19">
    <source>
        <dbReference type="EMBL" id="KHJ31609.1"/>
    </source>
</evidence>
<dbReference type="HOGENOM" id="CLU_033366_0_1_1"/>
<evidence type="ECO:0000256" key="4">
    <source>
        <dbReference type="ARBA" id="ARBA00005019"/>
    </source>
</evidence>
<comment type="catalytic activity">
    <reaction evidence="15 17">
        <text>beta-nicotinamide D-ribonucleotide + ATP + H(+) = diphosphate + NAD(+)</text>
        <dbReference type="Rhea" id="RHEA:21360"/>
        <dbReference type="ChEBI" id="CHEBI:14649"/>
        <dbReference type="ChEBI" id="CHEBI:15378"/>
        <dbReference type="ChEBI" id="CHEBI:30616"/>
        <dbReference type="ChEBI" id="CHEBI:33019"/>
        <dbReference type="ChEBI" id="CHEBI:57540"/>
        <dbReference type="EC" id="2.7.7.1"/>
    </reaction>
</comment>
<evidence type="ECO:0000259" key="18">
    <source>
        <dbReference type="Pfam" id="PF01467"/>
    </source>
</evidence>
<comment type="function">
    <text evidence="16">Catalyzes the formation of NAD(+) from nicotinamide mononucleotide (NMN) and ATP. Can also use the deamidated form; nicotinic acid mononucleotide (NaMN) as substrate with the same efficiency. Can use triazofurin monophosphate (TrMP) as substrate. Can also use GTP and ITP as nucleotide donors. Also catalyzes the reverse reaction, i.e. the pyrophosphorolytic cleavage of NAD(+). For the pyrophosphorolytic activity, can use NAD(+), NADH, NaAD, nicotinic acid adenine dinucleotide phosphate (NHD), nicotinamide guanine dinucleotide (NGD) as substrates. Fails to cleave phosphorylated dinucleotides NADP(+), NADPH and NaADP(+). Protects against axonal degeneration following injury. May be involved in the maintenance of axonal integrity. Also functions as a stress-response chaperone protein that prevents toxic aggregation of proteins; this function may be independent of its NAD(+) synthesis activity.</text>
</comment>
<evidence type="ECO:0000313" key="20">
    <source>
        <dbReference type="Proteomes" id="UP000030854"/>
    </source>
</evidence>
<comment type="catalytic activity">
    <reaction evidence="14 17">
        <text>nicotinate beta-D-ribonucleotide + ATP + H(+) = deamido-NAD(+) + diphosphate</text>
        <dbReference type="Rhea" id="RHEA:22860"/>
        <dbReference type="ChEBI" id="CHEBI:15378"/>
        <dbReference type="ChEBI" id="CHEBI:30616"/>
        <dbReference type="ChEBI" id="CHEBI:33019"/>
        <dbReference type="ChEBI" id="CHEBI:57502"/>
        <dbReference type="ChEBI" id="CHEBI:58437"/>
        <dbReference type="EC" id="2.7.7.18"/>
    </reaction>
</comment>
<protein>
    <recommendedName>
        <fullName evidence="17">Nicotinamide-nucleotide adenylyltransferase</fullName>
        <ecNumber evidence="17">2.7.7.1</ecNumber>
        <ecNumber evidence="17">2.7.7.18</ecNumber>
    </recommendedName>
</protein>
<comment type="similarity">
    <text evidence="5 17">Belongs to the eukaryotic NMN adenylyltransferase family.</text>
</comment>
<evidence type="ECO:0000256" key="14">
    <source>
        <dbReference type="ARBA" id="ARBA00048721"/>
    </source>
</evidence>
<dbReference type="FunFam" id="3.40.50.620:FF:000221">
    <property type="entry name" value="Nicotinamide/nicotinic acid mononucleotide adenylyltransferase 3"/>
    <property type="match status" value="1"/>
</dbReference>
<dbReference type="GO" id="GO:0005759">
    <property type="term" value="C:mitochondrial matrix"/>
    <property type="evidence" value="ECO:0007669"/>
    <property type="project" value="UniProtKB-ARBA"/>
</dbReference>
<keyword evidence="7 17" id="KW-0662">Pyridine nucleotide biosynthesis</keyword>
<dbReference type="AlphaFoldDB" id="A0A0B1P4K3"/>
<comment type="caution">
    <text evidence="19">The sequence shown here is derived from an EMBL/GenBank/DDBJ whole genome shotgun (WGS) entry which is preliminary data.</text>
</comment>
<evidence type="ECO:0000256" key="17">
    <source>
        <dbReference type="RuleBase" id="RU362021"/>
    </source>
</evidence>
<evidence type="ECO:0000256" key="10">
    <source>
        <dbReference type="ARBA" id="ARBA00022741"/>
    </source>
</evidence>
<dbReference type="Proteomes" id="UP000030854">
    <property type="component" value="Unassembled WGS sequence"/>
</dbReference>
<keyword evidence="9 17" id="KW-0548">Nucleotidyltransferase</keyword>
<keyword evidence="12 17" id="KW-0520">NAD</keyword>
<evidence type="ECO:0000256" key="16">
    <source>
        <dbReference type="ARBA" id="ARBA00093425"/>
    </source>
</evidence>
<evidence type="ECO:0000256" key="8">
    <source>
        <dbReference type="ARBA" id="ARBA00022679"/>
    </source>
</evidence>
<dbReference type="InterPro" id="IPR051182">
    <property type="entry name" value="Euk_NMN_adenylyltrnsfrase"/>
</dbReference>
<keyword evidence="20" id="KW-1185">Reference proteome</keyword>
<evidence type="ECO:0000256" key="3">
    <source>
        <dbReference type="ARBA" id="ARBA00004658"/>
    </source>
</evidence>
<dbReference type="Gene3D" id="3.40.50.620">
    <property type="entry name" value="HUPs"/>
    <property type="match status" value="1"/>
</dbReference>
<dbReference type="InterPro" id="IPR005248">
    <property type="entry name" value="NadD/NMNAT"/>
</dbReference>
<evidence type="ECO:0000256" key="2">
    <source>
        <dbReference type="ARBA" id="ARBA00004173"/>
    </source>
</evidence>
<dbReference type="GO" id="GO:0004515">
    <property type="term" value="F:nicotinate-nucleotide adenylyltransferase activity"/>
    <property type="evidence" value="ECO:0007669"/>
    <property type="project" value="UniProtKB-EC"/>
</dbReference>
<dbReference type="EC" id="2.7.7.1" evidence="17"/>
<dbReference type="OrthoDB" id="422187at2759"/>
<keyword evidence="8 17" id="KW-0808">Transferase</keyword>
<keyword evidence="13" id="KW-0496">Mitochondrion</keyword>
<dbReference type="EC" id="2.7.7.18" evidence="17"/>
<dbReference type="SUPFAM" id="SSF52374">
    <property type="entry name" value="Nucleotidylyl transferase"/>
    <property type="match status" value="1"/>
</dbReference>
<evidence type="ECO:0000256" key="13">
    <source>
        <dbReference type="ARBA" id="ARBA00023128"/>
    </source>
</evidence>
<dbReference type="PANTHER" id="PTHR12039">
    <property type="entry name" value="NICOTINAMIDE MONONUCLEOTIDE ADENYLYLTRANSFERASE"/>
    <property type="match status" value="1"/>
</dbReference>
<proteinExistence type="inferred from homology"/>
<reference evidence="19 20" key="1">
    <citation type="journal article" date="2014" name="BMC Genomics">
        <title>Adaptive genomic structural variation in the grape powdery mildew pathogen, Erysiphe necator.</title>
        <authorList>
            <person name="Jones L."/>
            <person name="Riaz S."/>
            <person name="Morales-Cruz A."/>
            <person name="Amrine K.C."/>
            <person name="McGuire B."/>
            <person name="Gubler W.D."/>
            <person name="Walker M.A."/>
            <person name="Cantu D."/>
        </authorList>
    </citation>
    <scope>NUCLEOTIDE SEQUENCE [LARGE SCALE GENOMIC DNA]</scope>
    <source>
        <strain evidence="20">c</strain>
    </source>
</reference>
<dbReference type="GO" id="GO:0005524">
    <property type="term" value="F:ATP binding"/>
    <property type="evidence" value="ECO:0007669"/>
    <property type="project" value="UniProtKB-KW"/>
</dbReference>
<sequence length="275" mass="30888">MAVNDSEGPLATSNLSTYSFPHERLRLVQNEANRIPLVLVACGSFSPITYLHLRMFVLSWDFAKFNTNFEIMGGYISPVSDSYKKAGLVESRHRLQMCQLAVNENPTWLMVDPWEALQSTYVRTAPVLDHFEHEINHKLGGAQKPDGTRVPMKIALLAGADLIQTMTTPGVWSESDLAHILGQYGLFVIERGGTDLENALAGLERWKENIFVVQQLIHNDVSSTKIRLFLKKDMSVQYLIPASVIKYIYENGLYEDSINSPDPLARSLSNKIMSS</sequence>
<dbReference type="Pfam" id="PF01467">
    <property type="entry name" value="CTP_transf_like"/>
    <property type="match status" value="1"/>
</dbReference>
<dbReference type="EMBL" id="JNVN01002738">
    <property type="protein sequence ID" value="KHJ31609.1"/>
    <property type="molecule type" value="Genomic_DNA"/>
</dbReference>
<comment type="cofactor">
    <cofactor evidence="1">
        <name>Mg(2+)</name>
        <dbReference type="ChEBI" id="CHEBI:18420"/>
    </cofactor>
</comment>
<comment type="pathway">
    <text evidence="4">Cofactor biosynthesis; NAD(+) biosynthesis; deamido-NAD(+) from nicotinate D-ribonucleotide: step 1/1.</text>
</comment>
<comment type="subcellular location">
    <subcellularLocation>
        <location evidence="2">Mitochondrion</location>
    </subcellularLocation>
</comment>
<accession>A0A0B1P4K3</accession>
<dbReference type="InterPro" id="IPR014729">
    <property type="entry name" value="Rossmann-like_a/b/a_fold"/>
</dbReference>
<evidence type="ECO:0000256" key="5">
    <source>
        <dbReference type="ARBA" id="ARBA00007064"/>
    </source>
</evidence>
<gene>
    <name evidence="19" type="ORF">EV44_g6070</name>
</gene>
<evidence type="ECO:0000256" key="15">
    <source>
        <dbReference type="ARBA" id="ARBA00049001"/>
    </source>
</evidence>
<evidence type="ECO:0000256" key="11">
    <source>
        <dbReference type="ARBA" id="ARBA00022840"/>
    </source>
</evidence>
<organism evidence="19 20">
    <name type="scientific">Uncinula necator</name>
    <name type="common">Grape powdery mildew</name>
    <dbReference type="NCBI Taxonomy" id="52586"/>
    <lineage>
        <taxon>Eukaryota</taxon>
        <taxon>Fungi</taxon>
        <taxon>Dikarya</taxon>
        <taxon>Ascomycota</taxon>
        <taxon>Pezizomycotina</taxon>
        <taxon>Leotiomycetes</taxon>
        <taxon>Erysiphales</taxon>
        <taxon>Erysiphaceae</taxon>
        <taxon>Erysiphe</taxon>
    </lineage>
</organism>
<comment type="subunit">
    <text evidence="6">Homotetramer.</text>
</comment>
<dbReference type="NCBIfam" id="TIGR00482">
    <property type="entry name" value="nicotinate (nicotinamide) nucleotide adenylyltransferase"/>
    <property type="match status" value="1"/>
</dbReference>
<dbReference type="GO" id="GO:0000309">
    <property type="term" value="F:nicotinamide-nucleotide adenylyltransferase activity"/>
    <property type="evidence" value="ECO:0007669"/>
    <property type="project" value="UniProtKB-EC"/>
</dbReference>
<evidence type="ECO:0000256" key="9">
    <source>
        <dbReference type="ARBA" id="ARBA00022695"/>
    </source>
</evidence>
<dbReference type="OMA" id="HFDYELN"/>
<keyword evidence="11 17" id="KW-0067">ATP-binding</keyword>
<dbReference type="CDD" id="cd09286">
    <property type="entry name" value="NMNAT_Eukarya"/>
    <property type="match status" value="1"/>
</dbReference>
<dbReference type="PANTHER" id="PTHR12039:SF0">
    <property type="entry name" value="NICOTINAMIDE-NUCLEOTIDE ADENYLYLTRANSFERASE"/>
    <property type="match status" value="1"/>
</dbReference>
<evidence type="ECO:0000256" key="12">
    <source>
        <dbReference type="ARBA" id="ARBA00023027"/>
    </source>
</evidence>
<dbReference type="InterPro" id="IPR045094">
    <property type="entry name" value="NMNAT_euk"/>
</dbReference>
<evidence type="ECO:0000256" key="7">
    <source>
        <dbReference type="ARBA" id="ARBA00022642"/>
    </source>
</evidence>
<evidence type="ECO:0000256" key="6">
    <source>
        <dbReference type="ARBA" id="ARBA00011881"/>
    </source>
</evidence>
<keyword evidence="10 17" id="KW-0547">Nucleotide-binding</keyword>
<dbReference type="STRING" id="52586.A0A0B1P4K3"/>
<feature type="domain" description="Cytidyltransferase-like" evidence="18">
    <location>
        <begin position="40"/>
        <end position="227"/>
    </location>
</feature>